<evidence type="ECO:0000313" key="4">
    <source>
        <dbReference type="Proteomes" id="UP000270296"/>
    </source>
</evidence>
<dbReference type="WBParaSite" id="SBAD_0001356201-mRNA-1">
    <property type="protein sequence ID" value="SBAD_0001356201-mRNA-1"/>
    <property type="gene ID" value="SBAD_0001356201"/>
</dbReference>
<dbReference type="OrthoDB" id="5871419at2759"/>
<gene>
    <name evidence="3" type="ORF">SBAD_LOCUS13146</name>
</gene>
<dbReference type="InterPro" id="IPR056604">
    <property type="entry name" value="GBF1-like_TPR"/>
</dbReference>
<organism evidence="5">
    <name type="scientific">Soboliphyme baturini</name>
    <dbReference type="NCBI Taxonomy" id="241478"/>
    <lineage>
        <taxon>Eukaryota</taxon>
        <taxon>Metazoa</taxon>
        <taxon>Ecdysozoa</taxon>
        <taxon>Nematoda</taxon>
        <taxon>Enoplea</taxon>
        <taxon>Dorylaimia</taxon>
        <taxon>Dioctophymatida</taxon>
        <taxon>Dioctophymatoidea</taxon>
        <taxon>Soboliphymatidae</taxon>
        <taxon>Soboliphyme</taxon>
    </lineage>
</organism>
<reference evidence="3 4" key="2">
    <citation type="submission" date="2018-11" db="EMBL/GenBank/DDBJ databases">
        <authorList>
            <consortium name="Pathogen Informatics"/>
        </authorList>
    </citation>
    <scope>NUCLEOTIDE SEQUENCE [LARGE SCALE GENOMIC DNA]</scope>
</reference>
<evidence type="ECO:0000259" key="2">
    <source>
        <dbReference type="Pfam" id="PF23325"/>
    </source>
</evidence>
<reference evidence="5" key="1">
    <citation type="submission" date="2016-06" db="UniProtKB">
        <authorList>
            <consortium name="WormBaseParasite"/>
        </authorList>
    </citation>
    <scope>IDENTIFICATION</scope>
</reference>
<dbReference type="AlphaFoldDB" id="A0A183JB98"/>
<dbReference type="Pfam" id="PF23325">
    <property type="entry name" value="TPR_28"/>
    <property type="match status" value="1"/>
</dbReference>
<evidence type="ECO:0000313" key="5">
    <source>
        <dbReference type="WBParaSite" id="SBAD_0001356201-mRNA-1"/>
    </source>
</evidence>
<evidence type="ECO:0000313" key="3">
    <source>
        <dbReference type="EMBL" id="VDP54509.1"/>
    </source>
</evidence>
<dbReference type="EMBL" id="UZAM01020577">
    <property type="protein sequence ID" value="VDP54509.1"/>
    <property type="molecule type" value="Genomic_DNA"/>
</dbReference>
<protein>
    <submittedName>
        <fullName evidence="5">Retrovirus-related Pol polyprotein from transposon TNT 1-94</fullName>
    </submittedName>
</protein>
<proteinExistence type="predicted"/>
<feature type="region of interest" description="Disordered" evidence="1">
    <location>
        <begin position="113"/>
        <end position="135"/>
    </location>
</feature>
<keyword evidence="4" id="KW-1185">Reference proteome</keyword>
<sequence>MRCFEETRIRAVTMINKVYLQHLIPLSTLASFPDFWITVLDIMAKYYHTDNVDLVESIPESVKNMLLVMKTAGLFTNIDGLLQLTTNKLSSFLPDLSETLNFEVTNDSLLSSTRDASSPIPANIHPQASNSVPGNVDLKTDQQPVPVPVVNDELSCVVCIERDD</sequence>
<dbReference type="Proteomes" id="UP000270296">
    <property type="component" value="Unassembled WGS sequence"/>
</dbReference>
<feature type="domain" description="GBF1-like tetratricopeptide repeats" evidence="2">
    <location>
        <begin position="5"/>
        <end position="76"/>
    </location>
</feature>
<evidence type="ECO:0000256" key="1">
    <source>
        <dbReference type="SAM" id="MobiDB-lite"/>
    </source>
</evidence>
<name>A0A183JB98_9BILA</name>
<accession>A0A183JB98</accession>